<evidence type="ECO:0000256" key="6">
    <source>
        <dbReference type="ARBA" id="ARBA00023239"/>
    </source>
</evidence>
<dbReference type="Gene3D" id="1.10.3330.10">
    <property type="entry name" value="Oxo-4-hydroxy-4-carboxy-5-ureidoimidazoline decarboxylase"/>
    <property type="match status" value="1"/>
</dbReference>
<dbReference type="InterPro" id="IPR036778">
    <property type="entry name" value="OHCU_decarboxylase_sf"/>
</dbReference>
<dbReference type="UniPathway" id="UPA00394">
    <property type="reaction ID" value="UER00652"/>
</dbReference>
<keyword evidence="6" id="KW-0456">Lyase</keyword>
<dbReference type="SUPFAM" id="SSF158694">
    <property type="entry name" value="UraD-Like"/>
    <property type="match status" value="1"/>
</dbReference>
<evidence type="ECO:0000256" key="1">
    <source>
        <dbReference type="ARBA" id="ARBA00001163"/>
    </source>
</evidence>
<feature type="domain" description="Oxo-4-hydroxy-4-carboxy-5-ureidoimidazoline decarboxylase" evidence="7">
    <location>
        <begin position="16"/>
        <end position="167"/>
    </location>
</feature>
<evidence type="ECO:0000256" key="5">
    <source>
        <dbReference type="ARBA" id="ARBA00022793"/>
    </source>
</evidence>
<keyword evidence="9" id="KW-1185">Reference proteome</keyword>
<gene>
    <name evidence="8" type="ORF">BBEV_2690</name>
</gene>
<dbReference type="Pfam" id="PF09349">
    <property type="entry name" value="OHCU_decarbox"/>
    <property type="match status" value="1"/>
</dbReference>
<dbReference type="PANTHER" id="PTHR43466">
    <property type="entry name" value="2-OXO-4-HYDROXY-4-CARBOXY-5-UREIDOIMIDAZOLINE DECARBOXYLASE-RELATED"/>
    <property type="match status" value="1"/>
</dbReference>
<dbReference type="GO" id="GO:0000255">
    <property type="term" value="P:allantoin metabolic process"/>
    <property type="evidence" value="ECO:0007669"/>
    <property type="project" value="InterPro"/>
</dbReference>
<dbReference type="EC" id="4.1.1.97" evidence="3"/>
<reference evidence="8 9" key="1">
    <citation type="submission" date="2015-08" db="EMBL/GenBank/DDBJ databases">
        <title>The complete genome sequence of Bacillus beveridgei MLTeJB.</title>
        <authorList>
            <person name="Hanson T.E."/>
            <person name="Mesa C."/>
            <person name="Basesman S.M."/>
            <person name="Oremland R.S."/>
        </authorList>
    </citation>
    <scope>NUCLEOTIDE SEQUENCE [LARGE SCALE GENOMIC DNA]</scope>
    <source>
        <strain evidence="8 9">MLTeJB</strain>
    </source>
</reference>
<comment type="catalytic activity">
    <reaction evidence="1">
        <text>5-hydroxy-2-oxo-4-ureido-2,5-dihydro-1H-imidazole-5-carboxylate + H(+) = (S)-allantoin + CO2</text>
        <dbReference type="Rhea" id="RHEA:26301"/>
        <dbReference type="ChEBI" id="CHEBI:15378"/>
        <dbReference type="ChEBI" id="CHEBI:15678"/>
        <dbReference type="ChEBI" id="CHEBI:16526"/>
        <dbReference type="ChEBI" id="CHEBI:58639"/>
        <dbReference type="EC" id="4.1.1.97"/>
    </reaction>
</comment>
<accession>A0A1D7QYH1</accession>
<dbReference type="InterPro" id="IPR018020">
    <property type="entry name" value="OHCU_decarboxylase"/>
</dbReference>
<dbReference type="Proteomes" id="UP000094463">
    <property type="component" value="Chromosome"/>
</dbReference>
<evidence type="ECO:0000256" key="2">
    <source>
        <dbReference type="ARBA" id="ARBA00004754"/>
    </source>
</evidence>
<dbReference type="EMBL" id="CP012502">
    <property type="protein sequence ID" value="AOM84028.1"/>
    <property type="molecule type" value="Genomic_DNA"/>
</dbReference>
<dbReference type="STRING" id="632773.BBEV_2690"/>
<evidence type="ECO:0000259" key="7">
    <source>
        <dbReference type="Pfam" id="PF09349"/>
    </source>
</evidence>
<dbReference type="KEGG" id="bbev:BBEV_2690"/>
<dbReference type="GO" id="GO:0006144">
    <property type="term" value="P:purine nucleobase metabolic process"/>
    <property type="evidence" value="ECO:0007669"/>
    <property type="project" value="UniProtKB-KW"/>
</dbReference>
<dbReference type="GO" id="GO:0019628">
    <property type="term" value="P:urate catabolic process"/>
    <property type="evidence" value="ECO:0007669"/>
    <property type="project" value="UniProtKB-UniPathway"/>
</dbReference>
<keyword evidence="5" id="KW-0210">Decarboxylase</keyword>
<evidence type="ECO:0000313" key="9">
    <source>
        <dbReference type="Proteomes" id="UP000094463"/>
    </source>
</evidence>
<dbReference type="NCBIfam" id="TIGR03164">
    <property type="entry name" value="UHCUDC"/>
    <property type="match status" value="1"/>
</dbReference>
<name>A0A1D7QYH1_9BACI</name>
<dbReference type="GO" id="GO:0051997">
    <property type="term" value="F:2-oxo-4-hydroxy-4-carboxy-5-ureidoimidazoline decarboxylase activity"/>
    <property type="evidence" value="ECO:0007669"/>
    <property type="project" value="UniProtKB-EC"/>
</dbReference>
<protein>
    <recommendedName>
        <fullName evidence="3">2-oxo-4-hydroxy-4-carboxy-5-ureidoimidazoline decarboxylase</fullName>
        <ecNumber evidence="3">4.1.1.97</ecNumber>
    </recommendedName>
</protein>
<evidence type="ECO:0000256" key="3">
    <source>
        <dbReference type="ARBA" id="ARBA00012257"/>
    </source>
</evidence>
<dbReference type="AlphaFoldDB" id="A0A1D7QYH1"/>
<dbReference type="PANTHER" id="PTHR43466:SF1">
    <property type="entry name" value="2-OXO-4-HYDROXY-4-CARBOXY-5-UREIDOIMIDAZOLINE DECARBOXYLASE-RELATED"/>
    <property type="match status" value="1"/>
</dbReference>
<sequence length="183" mass="20880">MNKEMRTMMTMDDIRRLSREAFIRDVGHVFEHSPWVAESAYDQGGPFLSTDDVYRRMLTAMHAGSEEQKLSLLRAHPDLGGRIQMTEASVAEQKGAGLDQLSAEEYQTLQELNTLYTEKFGFPFILAVKGKTKEEIITNLKERIHHTKEKEFATALHEVGKIAGFRLHDLITGMKTKEEISHD</sequence>
<comment type="pathway">
    <text evidence="2">Purine metabolism; urate degradation; (S)-allantoin from urate: step 3/3.</text>
</comment>
<evidence type="ECO:0000256" key="4">
    <source>
        <dbReference type="ARBA" id="ARBA00022631"/>
    </source>
</evidence>
<organism evidence="8 9">
    <name type="scientific">Salisediminibacterium beveridgei</name>
    <dbReference type="NCBI Taxonomy" id="632773"/>
    <lineage>
        <taxon>Bacteria</taxon>
        <taxon>Bacillati</taxon>
        <taxon>Bacillota</taxon>
        <taxon>Bacilli</taxon>
        <taxon>Bacillales</taxon>
        <taxon>Bacillaceae</taxon>
        <taxon>Salisediminibacterium</taxon>
    </lineage>
</organism>
<dbReference type="PATRIC" id="fig|632773.3.peg.2828"/>
<proteinExistence type="predicted"/>
<dbReference type="InterPro" id="IPR017580">
    <property type="entry name" value="OHCU_decarboxylase-1"/>
</dbReference>
<keyword evidence="4" id="KW-0659">Purine metabolism</keyword>
<evidence type="ECO:0000313" key="8">
    <source>
        <dbReference type="EMBL" id="AOM84028.1"/>
    </source>
</evidence>